<dbReference type="InterPro" id="IPR043795">
    <property type="entry name" value="N-alpha-Ac-DABA-like"/>
</dbReference>
<organism evidence="6 7">
    <name type="scientific">Planosporangium thailandense</name>
    <dbReference type="NCBI Taxonomy" id="765197"/>
    <lineage>
        <taxon>Bacteria</taxon>
        <taxon>Bacillati</taxon>
        <taxon>Actinomycetota</taxon>
        <taxon>Actinomycetes</taxon>
        <taxon>Micromonosporales</taxon>
        <taxon>Micromonosporaceae</taxon>
        <taxon>Planosporangium</taxon>
    </lineage>
</organism>
<evidence type="ECO:0000256" key="4">
    <source>
        <dbReference type="ARBA" id="ARBA00022833"/>
    </source>
</evidence>
<dbReference type="PANTHER" id="PTHR37326:SF1">
    <property type="entry name" value="BLL3975 PROTEIN"/>
    <property type="match status" value="1"/>
</dbReference>
<dbReference type="EMBL" id="JAATVY010000023">
    <property type="protein sequence ID" value="NJC72948.1"/>
    <property type="molecule type" value="Genomic_DNA"/>
</dbReference>
<dbReference type="Pfam" id="PF24827">
    <property type="entry name" value="AstE_AspA_cat"/>
    <property type="match status" value="1"/>
</dbReference>
<evidence type="ECO:0000313" key="6">
    <source>
        <dbReference type="EMBL" id="NJC72948.1"/>
    </source>
</evidence>
<dbReference type="PIRSF" id="PIRSF039012">
    <property type="entry name" value="ASP"/>
    <property type="match status" value="1"/>
</dbReference>
<dbReference type="InterPro" id="IPR053138">
    <property type="entry name" value="N-alpha-Ac-DABA_deacetylase"/>
</dbReference>
<evidence type="ECO:0000256" key="1">
    <source>
        <dbReference type="ARBA" id="ARBA00001947"/>
    </source>
</evidence>
<evidence type="ECO:0000256" key="3">
    <source>
        <dbReference type="ARBA" id="ARBA00022801"/>
    </source>
</evidence>
<comment type="cofactor">
    <cofactor evidence="1">
        <name>Zn(2+)</name>
        <dbReference type="ChEBI" id="CHEBI:29105"/>
    </cofactor>
</comment>
<evidence type="ECO:0000256" key="2">
    <source>
        <dbReference type="ARBA" id="ARBA00022723"/>
    </source>
</evidence>
<dbReference type="SUPFAM" id="SSF53187">
    <property type="entry name" value="Zn-dependent exopeptidases"/>
    <property type="match status" value="1"/>
</dbReference>
<dbReference type="PANTHER" id="PTHR37326">
    <property type="entry name" value="BLL3975 PROTEIN"/>
    <property type="match status" value="1"/>
</dbReference>
<reference evidence="6 7" key="1">
    <citation type="submission" date="2020-03" db="EMBL/GenBank/DDBJ databases">
        <title>WGS of the type strain of Planosporangium spp.</title>
        <authorList>
            <person name="Thawai C."/>
        </authorList>
    </citation>
    <scope>NUCLEOTIDE SEQUENCE [LARGE SCALE GENOMIC DNA]</scope>
    <source>
        <strain evidence="6 7">TBRC 5610</strain>
    </source>
</reference>
<feature type="domain" description="Succinylglutamate desuccinylase/Aspartoacylase catalytic" evidence="5">
    <location>
        <begin position="26"/>
        <end position="212"/>
    </location>
</feature>
<comment type="caution">
    <text evidence="6">The sequence shown here is derived from an EMBL/GenBank/DDBJ whole genome shotgun (WGS) entry which is preliminary data.</text>
</comment>
<keyword evidence="7" id="KW-1185">Reference proteome</keyword>
<evidence type="ECO:0000259" key="5">
    <source>
        <dbReference type="Pfam" id="PF24827"/>
    </source>
</evidence>
<dbReference type="InterPro" id="IPR055438">
    <property type="entry name" value="AstE_AspA_cat"/>
</dbReference>
<name>A0ABX0Y4J8_9ACTN</name>
<gene>
    <name evidence="6" type="ORF">HC031_24990</name>
</gene>
<keyword evidence="3" id="KW-0378">Hydrolase</keyword>
<dbReference type="Gene3D" id="3.40.630.10">
    <property type="entry name" value="Zn peptidases"/>
    <property type="match status" value="1"/>
</dbReference>
<dbReference type="Proteomes" id="UP000722989">
    <property type="component" value="Unassembled WGS sequence"/>
</dbReference>
<accession>A0ABX0Y4J8</accession>
<dbReference type="RefSeq" id="WP_167927858.1">
    <property type="nucleotide sequence ID" value="NZ_JAATVY010000023.1"/>
</dbReference>
<keyword evidence="2" id="KW-0479">Metal-binding</keyword>
<proteinExistence type="predicted"/>
<sequence>MTMSADDEGDLPSGLPDVFEVRGASPGPTVAVLGGVHGDELEGVLAARRVARLLDPAGLRGTVRFAAPAHPAAWSAIRRTSPLDGLNLARVFPGDPLGNPTERVAAVLTSQLITGADLLIDLHSAGEGFDMPLLVGYGADAGDVSERSAAAAEAFAAPFLWEHPTTAPGRSLSAATTLGIPSIYVEGRGGGQVRHADLTCYVGGVLRVLRHLGMIDEAPAPAQPAPVRVHGDGDTDGGIEAGAAGYFVTAVEVGDSVSGGALLGALLDEHGEQVADARSPHDGVVMLLRRHSRTEVGDTLAIVATVTAPPGEDPR</sequence>
<protein>
    <recommendedName>
        <fullName evidence="5">Succinylglutamate desuccinylase/Aspartoacylase catalytic domain-containing protein</fullName>
    </recommendedName>
</protein>
<evidence type="ECO:0000313" key="7">
    <source>
        <dbReference type="Proteomes" id="UP000722989"/>
    </source>
</evidence>
<keyword evidence="4" id="KW-0862">Zinc</keyword>